<evidence type="ECO:0000256" key="1">
    <source>
        <dbReference type="SAM" id="SignalP"/>
    </source>
</evidence>
<dbReference type="HOGENOM" id="CLU_2380684_0_0_4"/>
<keyword evidence="1" id="KW-0732">Signal</keyword>
<dbReference type="Proteomes" id="UP000001812">
    <property type="component" value="Chromosome I"/>
</dbReference>
<name>A0A0E1W6K2_BURPE</name>
<proteinExistence type="predicted"/>
<feature type="signal peptide" evidence="1">
    <location>
        <begin position="1"/>
        <end position="20"/>
    </location>
</feature>
<organism evidence="2">
    <name type="scientific">Burkholderia pseudomallei 1710a</name>
    <dbReference type="NCBI Taxonomy" id="320371"/>
    <lineage>
        <taxon>Bacteria</taxon>
        <taxon>Pseudomonadati</taxon>
        <taxon>Pseudomonadota</taxon>
        <taxon>Betaproteobacteria</taxon>
        <taxon>Burkholderiales</taxon>
        <taxon>Burkholderiaceae</taxon>
        <taxon>Burkholderia</taxon>
        <taxon>pseudomallei group</taxon>
    </lineage>
</organism>
<accession>A0A0E1W6K2</accession>
<reference evidence="2" key="1">
    <citation type="submission" date="2009-05" db="EMBL/GenBank/DDBJ databases">
        <authorList>
            <person name="Harkins D.M."/>
            <person name="DeShazer D."/>
            <person name="Woods D.E."/>
            <person name="Brinkac L.M."/>
            <person name="Brown K.A."/>
            <person name="Hung G.C."/>
            <person name="Tuanyok A."/>
            <person name="Zhang B."/>
            <person name="Nierman W.C."/>
        </authorList>
    </citation>
    <scope>NUCLEOTIDE SEQUENCE [LARGE SCALE GENOMIC DNA]</scope>
    <source>
        <strain evidence="2">1710a</strain>
    </source>
</reference>
<feature type="chain" id="PRO_5002388202" evidence="1">
    <location>
        <begin position="21"/>
        <end position="104"/>
    </location>
</feature>
<sequence>MRRHTIGATIAAATATGAMAIAGETTDAATTIARTGYGPTVRPASAQAGRALGAGGARFVHARRADIEPDARDCQRSFGAGERKGAQGAIALCSFASSDRSPFP</sequence>
<dbReference type="EMBL" id="CM000832">
    <property type="protein sequence ID" value="EET08054.1"/>
    <property type="molecule type" value="Genomic_DNA"/>
</dbReference>
<dbReference type="RefSeq" id="WP_004527111.1">
    <property type="nucleotide sequence ID" value="NZ_CM000832.1"/>
</dbReference>
<dbReference type="AlphaFoldDB" id="A0A0E1W6K2"/>
<evidence type="ECO:0000313" key="2">
    <source>
        <dbReference type="EMBL" id="EET08054.1"/>
    </source>
</evidence>
<protein>
    <submittedName>
        <fullName evidence="2">Uncharacterized protein</fullName>
    </submittedName>
</protein>
<gene>
    <name evidence="2" type="ORF">BURPS1710A_2623</name>
</gene>